<dbReference type="InterPro" id="IPR023201">
    <property type="entry name" value="SecY_dom_sf"/>
</dbReference>
<feature type="transmembrane region" description="Helical" evidence="10">
    <location>
        <begin position="12"/>
        <end position="30"/>
    </location>
</feature>
<dbReference type="Pfam" id="PF00344">
    <property type="entry name" value="SecY"/>
    <property type="match status" value="1"/>
</dbReference>
<dbReference type="InterPro" id="IPR026593">
    <property type="entry name" value="SecY"/>
</dbReference>
<dbReference type="InterPro" id="IPR019561">
    <property type="entry name" value="Translocon_Sec61/SecY_plug_dom"/>
</dbReference>
<dbReference type="AlphaFoldDB" id="T1A470"/>
<keyword evidence="9 10" id="KW-0472">Membrane</keyword>
<dbReference type="Pfam" id="PF10559">
    <property type="entry name" value="Plug_translocon"/>
    <property type="match status" value="1"/>
</dbReference>
<feature type="transmembrane region" description="Helical" evidence="10">
    <location>
        <begin position="546"/>
        <end position="565"/>
    </location>
</feature>
<feature type="transmembrane region" description="Helical" evidence="10">
    <location>
        <begin position="178"/>
        <end position="196"/>
    </location>
</feature>
<evidence type="ECO:0000256" key="1">
    <source>
        <dbReference type="ARBA" id="ARBA00004127"/>
    </source>
</evidence>
<dbReference type="PANTHER" id="PTHR10906">
    <property type="entry name" value="SECY/SEC61-ALPHA FAMILY MEMBER"/>
    <property type="match status" value="1"/>
</dbReference>
<feature type="transmembrane region" description="Helical" evidence="10">
    <location>
        <begin position="91"/>
        <end position="111"/>
    </location>
</feature>
<evidence type="ECO:0000313" key="12">
    <source>
        <dbReference type="EMBL" id="EQD35679.1"/>
    </source>
</evidence>
<dbReference type="GO" id="GO:0015031">
    <property type="term" value="P:protein transport"/>
    <property type="evidence" value="ECO:0007669"/>
    <property type="project" value="UniProtKB-KW"/>
</dbReference>
<dbReference type="NCBIfam" id="NF006341">
    <property type="entry name" value="PRK08568.1-5"/>
    <property type="match status" value="1"/>
</dbReference>
<dbReference type="InterPro" id="IPR002208">
    <property type="entry name" value="SecY/SEC61-alpha"/>
</dbReference>
<dbReference type="PROSITE" id="PS00756">
    <property type="entry name" value="SECY_2"/>
    <property type="match status" value="1"/>
</dbReference>
<comment type="caution">
    <text evidence="12">The sequence shown here is derived from an EMBL/GenBank/DDBJ whole genome shotgun (WGS) entry which is preliminary data.</text>
</comment>
<feature type="transmembrane region" description="Helical" evidence="10">
    <location>
        <begin position="457"/>
        <end position="479"/>
    </location>
</feature>
<feature type="transmembrane region" description="Helical" evidence="10">
    <location>
        <begin position="216"/>
        <end position="236"/>
    </location>
</feature>
<feature type="transmembrane region" description="Helical" evidence="10">
    <location>
        <begin position="131"/>
        <end position="154"/>
    </location>
</feature>
<dbReference type="HAMAP" id="MF_01465">
    <property type="entry name" value="SecY"/>
    <property type="match status" value="1"/>
</dbReference>
<evidence type="ECO:0000256" key="8">
    <source>
        <dbReference type="ARBA" id="ARBA00023010"/>
    </source>
</evidence>
<reference evidence="12" key="2">
    <citation type="journal article" date="2014" name="ISME J.">
        <title>Microbial stratification in low pH oxic and suboxic macroscopic growths along an acid mine drainage.</title>
        <authorList>
            <person name="Mendez-Garcia C."/>
            <person name="Mesa V."/>
            <person name="Sprenger R.R."/>
            <person name="Richter M."/>
            <person name="Diez M.S."/>
            <person name="Solano J."/>
            <person name="Bargiela R."/>
            <person name="Golyshina O.V."/>
            <person name="Manteca A."/>
            <person name="Ramos J.L."/>
            <person name="Gallego J.R."/>
            <person name="Llorente I."/>
            <person name="Martins Dos Santos V.A."/>
            <person name="Jensen O.N."/>
            <person name="Pelaez A.I."/>
            <person name="Sanchez J."/>
            <person name="Ferrer M."/>
        </authorList>
    </citation>
    <scope>NUCLEOTIDE SEQUENCE</scope>
</reference>
<feature type="transmembrane region" description="Helical" evidence="10">
    <location>
        <begin position="313"/>
        <end position="332"/>
    </location>
</feature>
<protein>
    <submittedName>
        <fullName evidence="12">Preprotein translocase, SecY subunit</fullName>
    </submittedName>
</protein>
<evidence type="ECO:0000256" key="5">
    <source>
        <dbReference type="ARBA" id="ARBA00022692"/>
    </source>
</evidence>
<dbReference type="SUPFAM" id="SSF103491">
    <property type="entry name" value="Preprotein translocase SecY subunit"/>
    <property type="match status" value="1"/>
</dbReference>
<name>T1A470_9ZZZZ</name>
<dbReference type="GO" id="GO:0012505">
    <property type="term" value="C:endomembrane system"/>
    <property type="evidence" value="ECO:0007669"/>
    <property type="project" value="UniProtKB-SubCell"/>
</dbReference>
<keyword evidence="4" id="KW-1003">Cell membrane</keyword>
<evidence type="ECO:0000256" key="4">
    <source>
        <dbReference type="ARBA" id="ARBA00022475"/>
    </source>
</evidence>
<feature type="transmembrane region" description="Helical" evidence="10">
    <location>
        <begin position="521"/>
        <end position="540"/>
    </location>
</feature>
<keyword evidence="8" id="KW-0811">Translocation</keyword>
<gene>
    <name evidence="12" type="ORF">B1B_16816</name>
</gene>
<evidence type="ECO:0000256" key="3">
    <source>
        <dbReference type="ARBA" id="ARBA00022448"/>
    </source>
</evidence>
<dbReference type="InterPro" id="IPR030659">
    <property type="entry name" value="SecY_CS"/>
</dbReference>
<evidence type="ECO:0000256" key="9">
    <source>
        <dbReference type="ARBA" id="ARBA00023136"/>
    </source>
</evidence>
<proteinExistence type="inferred from homology"/>
<evidence type="ECO:0000256" key="10">
    <source>
        <dbReference type="SAM" id="Phobius"/>
    </source>
</evidence>
<keyword evidence="3" id="KW-0813">Transport</keyword>
<comment type="subcellular location">
    <subcellularLocation>
        <location evidence="1">Endomembrane system</location>
        <topology evidence="1">Multi-pass membrane protein</topology>
    </subcellularLocation>
</comment>
<keyword evidence="7 10" id="KW-1133">Transmembrane helix</keyword>
<reference evidence="12" key="1">
    <citation type="submission" date="2013-08" db="EMBL/GenBank/DDBJ databases">
        <authorList>
            <person name="Mendez C."/>
            <person name="Richter M."/>
            <person name="Ferrer M."/>
            <person name="Sanchez J."/>
        </authorList>
    </citation>
    <scope>NUCLEOTIDE SEQUENCE</scope>
</reference>
<sequence length="588" mass="63582">MADEEIPRDPRWALPLAAIGIAIVAIFWYWDSPTLLAVGMLSAGMFGTFGLMYLGLSYTGPKSRLYGLKSLTTRLPAISQPKGHVHFRTKMFWTIIIVLLYFLMTNIYLFGVDQATVIDLFASYRSILAGAQGTLMHLGIGPIVTASIIMQLFVGAKIINLDLTDDEDKGTYQGSQKVLVLVMIFVEAIPQVFGYLTPSASLVTSLGQFSPGNGMLLADTIIVAQLVFGTYLVFLMDEVVSKWGIGSGISLFIAAGVSQQIVQGTLNWLPSAAGPINAGNPPSGTIPKTIWFLTNLNASQMASGGWEQVLLHAPNPVIALLGTAVIFFIVAWTESTRIELPLSHAEARGARGRYPLRLIYASNIPVILMSALLANVSVVTILLWTNPALAHFPLIGHQWWVGSFPASATAAQLLGVSATTPLTGGAWYLNTPNGLESWFLPLINSQTYGVFLLGHTWWQSLIHVGLFFGVMVGGSILFAKFWIQTTNMGPEAVARQIEASGMQIPGFRREPRVLRRVLERYIPVITVISGATVGALASGADLIGTVGNASGTGVLLMVGIIINLYEAMGREQLMEMNPLLRRFIAGEE</sequence>
<dbReference type="NCBIfam" id="TIGR00967">
    <property type="entry name" value="3a0501s007"/>
    <property type="match status" value="1"/>
</dbReference>
<evidence type="ECO:0000256" key="6">
    <source>
        <dbReference type="ARBA" id="ARBA00022927"/>
    </source>
</evidence>
<dbReference type="EMBL" id="AUZY01011212">
    <property type="protein sequence ID" value="EQD35679.1"/>
    <property type="molecule type" value="Genomic_DNA"/>
</dbReference>
<evidence type="ECO:0000259" key="11">
    <source>
        <dbReference type="Pfam" id="PF10559"/>
    </source>
</evidence>
<feature type="transmembrane region" description="Helical" evidence="10">
    <location>
        <begin position="358"/>
        <end position="384"/>
    </location>
</feature>
<feature type="transmembrane region" description="Helical" evidence="10">
    <location>
        <begin position="243"/>
        <end position="262"/>
    </location>
</feature>
<comment type="similarity">
    <text evidence="2">Belongs to the SecY/SEC61-alpha family.</text>
</comment>
<dbReference type="Gene3D" id="1.10.3370.10">
    <property type="entry name" value="SecY subunit domain"/>
    <property type="match status" value="1"/>
</dbReference>
<dbReference type="GO" id="GO:0016020">
    <property type="term" value="C:membrane"/>
    <property type="evidence" value="ECO:0007669"/>
    <property type="project" value="InterPro"/>
</dbReference>
<feature type="domain" description="Translocon Sec61/SecY plug" evidence="11">
    <location>
        <begin position="99"/>
        <end position="133"/>
    </location>
</feature>
<evidence type="ECO:0000256" key="2">
    <source>
        <dbReference type="ARBA" id="ARBA00005751"/>
    </source>
</evidence>
<dbReference type="PROSITE" id="PS00755">
    <property type="entry name" value="SECY_1"/>
    <property type="match status" value="1"/>
</dbReference>
<keyword evidence="5 10" id="KW-0812">Transmembrane</keyword>
<evidence type="ECO:0000256" key="7">
    <source>
        <dbReference type="ARBA" id="ARBA00022989"/>
    </source>
</evidence>
<accession>T1A470</accession>
<keyword evidence="6" id="KW-0653">Protein transport</keyword>
<feature type="transmembrane region" description="Helical" evidence="10">
    <location>
        <begin position="36"/>
        <end position="56"/>
    </location>
</feature>
<organism evidence="12">
    <name type="scientific">mine drainage metagenome</name>
    <dbReference type="NCBI Taxonomy" id="410659"/>
    <lineage>
        <taxon>unclassified sequences</taxon>
        <taxon>metagenomes</taxon>
        <taxon>ecological metagenomes</taxon>
    </lineage>
</organism>